<protein>
    <submittedName>
        <fullName evidence="1">Uncharacterized protein</fullName>
    </submittedName>
</protein>
<dbReference type="EMBL" id="JANPWB010000015">
    <property type="protein sequence ID" value="KAJ1088426.1"/>
    <property type="molecule type" value="Genomic_DNA"/>
</dbReference>
<evidence type="ECO:0000313" key="1">
    <source>
        <dbReference type="EMBL" id="KAJ1088426.1"/>
    </source>
</evidence>
<sequence length="108" mass="11686">MKLWPLCLKRWWGRPCCLETEGRDLSTCSAFTHTPQTHLKCLNVGPGRFMILAVWLAPSGEGLQAELLLCEVAEDNVMAWGPTGPGHALLPPPLGLSTVVLQGPRAVA</sequence>
<organism evidence="1 2">
    <name type="scientific">Pleurodeles waltl</name>
    <name type="common">Iberian ribbed newt</name>
    <dbReference type="NCBI Taxonomy" id="8319"/>
    <lineage>
        <taxon>Eukaryota</taxon>
        <taxon>Metazoa</taxon>
        <taxon>Chordata</taxon>
        <taxon>Craniata</taxon>
        <taxon>Vertebrata</taxon>
        <taxon>Euteleostomi</taxon>
        <taxon>Amphibia</taxon>
        <taxon>Batrachia</taxon>
        <taxon>Caudata</taxon>
        <taxon>Salamandroidea</taxon>
        <taxon>Salamandridae</taxon>
        <taxon>Pleurodelinae</taxon>
        <taxon>Pleurodeles</taxon>
    </lineage>
</organism>
<dbReference type="AlphaFoldDB" id="A0AAV7L9W9"/>
<comment type="caution">
    <text evidence="1">The sequence shown here is derived from an EMBL/GenBank/DDBJ whole genome shotgun (WGS) entry which is preliminary data.</text>
</comment>
<proteinExistence type="predicted"/>
<dbReference type="Proteomes" id="UP001066276">
    <property type="component" value="Chromosome 11"/>
</dbReference>
<keyword evidence="2" id="KW-1185">Reference proteome</keyword>
<evidence type="ECO:0000313" key="2">
    <source>
        <dbReference type="Proteomes" id="UP001066276"/>
    </source>
</evidence>
<gene>
    <name evidence="1" type="ORF">NDU88_001583</name>
</gene>
<name>A0AAV7L9W9_PLEWA</name>
<accession>A0AAV7L9W9</accession>
<reference evidence="1" key="1">
    <citation type="journal article" date="2022" name="bioRxiv">
        <title>Sequencing and chromosome-scale assembly of the giantPleurodeles waltlgenome.</title>
        <authorList>
            <person name="Brown T."/>
            <person name="Elewa A."/>
            <person name="Iarovenko S."/>
            <person name="Subramanian E."/>
            <person name="Araus A.J."/>
            <person name="Petzold A."/>
            <person name="Susuki M."/>
            <person name="Suzuki K.-i.T."/>
            <person name="Hayashi T."/>
            <person name="Toyoda A."/>
            <person name="Oliveira C."/>
            <person name="Osipova E."/>
            <person name="Leigh N.D."/>
            <person name="Simon A."/>
            <person name="Yun M.H."/>
        </authorList>
    </citation>
    <scope>NUCLEOTIDE SEQUENCE</scope>
    <source>
        <strain evidence="1">20211129_DDA</strain>
        <tissue evidence="1">Liver</tissue>
    </source>
</reference>